<organism evidence="14 15">
    <name type="scientific">Colletotrichum plurivorum</name>
    <dbReference type="NCBI Taxonomy" id="2175906"/>
    <lineage>
        <taxon>Eukaryota</taxon>
        <taxon>Fungi</taxon>
        <taxon>Dikarya</taxon>
        <taxon>Ascomycota</taxon>
        <taxon>Pezizomycotina</taxon>
        <taxon>Sordariomycetes</taxon>
        <taxon>Hypocreomycetidae</taxon>
        <taxon>Glomerellales</taxon>
        <taxon>Glomerellaceae</taxon>
        <taxon>Colletotrichum</taxon>
        <taxon>Colletotrichum orchidearum species complex</taxon>
    </lineage>
</organism>
<keyword evidence="11" id="KW-0732">Signal</keyword>
<dbReference type="PANTHER" id="PTHR11474">
    <property type="entry name" value="TYROSINASE FAMILY MEMBER"/>
    <property type="match status" value="1"/>
</dbReference>
<feature type="chain" id="PRO_5034233674" description="tyrosinase" evidence="11">
    <location>
        <begin position="21"/>
        <end position="645"/>
    </location>
</feature>
<feature type="domain" description="Tyrosinase copper-binding" evidence="13">
    <location>
        <begin position="345"/>
        <end position="356"/>
    </location>
</feature>
<comment type="cofactor">
    <cofactor evidence="1">
        <name>Cu(2+)</name>
        <dbReference type="ChEBI" id="CHEBI:29036"/>
    </cofactor>
</comment>
<dbReference type="PANTHER" id="PTHR11474:SF76">
    <property type="entry name" value="SHKT DOMAIN-CONTAINING PROTEIN"/>
    <property type="match status" value="1"/>
</dbReference>
<comment type="catalytic activity">
    <reaction evidence="10">
        <text>L-tyrosine + O2 = L-dopaquinone + H2O</text>
        <dbReference type="Rhea" id="RHEA:18117"/>
        <dbReference type="ChEBI" id="CHEBI:15377"/>
        <dbReference type="ChEBI" id="CHEBI:15379"/>
        <dbReference type="ChEBI" id="CHEBI:57924"/>
        <dbReference type="ChEBI" id="CHEBI:58315"/>
        <dbReference type="EC" id="1.14.18.1"/>
    </reaction>
</comment>
<feature type="domain" description="Tyrosinase copper-binding" evidence="12">
    <location>
        <begin position="128"/>
        <end position="145"/>
    </location>
</feature>
<evidence type="ECO:0000256" key="10">
    <source>
        <dbReference type="ARBA" id="ARBA00048881"/>
    </source>
</evidence>
<dbReference type="InterPro" id="IPR041640">
    <property type="entry name" value="Tyrosinase_C"/>
</dbReference>
<dbReference type="PRINTS" id="PR00092">
    <property type="entry name" value="TYROSINASE"/>
</dbReference>
<evidence type="ECO:0000256" key="8">
    <source>
        <dbReference type="ARBA" id="ARBA00023101"/>
    </source>
</evidence>
<reference evidence="14" key="1">
    <citation type="journal article" date="2020" name="Phytopathology">
        <title>Genome Sequence Resources of Colletotrichum truncatum, C. plurivorum, C. musicola, and C. sojae: Four Species Pathogenic to Soybean (Glycine max).</title>
        <authorList>
            <person name="Rogerio F."/>
            <person name="Boufleur T.R."/>
            <person name="Ciampi-Guillardi M."/>
            <person name="Sukno S.A."/>
            <person name="Thon M.R."/>
            <person name="Massola Junior N.S."/>
            <person name="Baroncelli R."/>
        </authorList>
    </citation>
    <scope>NUCLEOTIDE SEQUENCE</scope>
    <source>
        <strain evidence="14">LFN00145</strain>
    </source>
</reference>
<dbReference type="Pfam" id="PF00264">
    <property type="entry name" value="Tyrosinase"/>
    <property type="match status" value="1"/>
</dbReference>
<dbReference type="PROSITE" id="PS00497">
    <property type="entry name" value="TYROSINASE_1"/>
    <property type="match status" value="1"/>
</dbReference>
<protein>
    <recommendedName>
        <fullName evidence="3">tyrosinase</fullName>
        <ecNumber evidence="3">1.14.18.1</ecNumber>
    </recommendedName>
</protein>
<evidence type="ECO:0000256" key="4">
    <source>
        <dbReference type="ARBA" id="ARBA00022723"/>
    </source>
</evidence>
<dbReference type="EC" id="1.14.18.1" evidence="3"/>
<dbReference type="InterPro" id="IPR002227">
    <property type="entry name" value="Tyrosinase_Cu-bd"/>
</dbReference>
<name>A0A8H6NPF4_9PEZI</name>
<dbReference type="GO" id="GO:0042438">
    <property type="term" value="P:melanin biosynthetic process"/>
    <property type="evidence" value="ECO:0007669"/>
    <property type="project" value="UniProtKB-KW"/>
</dbReference>
<evidence type="ECO:0000256" key="1">
    <source>
        <dbReference type="ARBA" id="ARBA00001973"/>
    </source>
</evidence>
<dbReference type="Gene3D" id="2.60.310.20">
    <property type="match status" value="1"/>
</dbReference>
<keyword evidence="15" id="KW-1185">Reference proteome</keyword>
<feature type="signal peptide" evidence="11">
    <location>
        <begin position="1"/>
        <end position="20"/>
    </location>
</feature>
<keyword evidence="6" id="KW-0186">Copper</keyword>
<keyword evidence="7" id="KW-0503">Monooxygenase</keyword>
<evidence type="ECO:0000313" key="14">
    <source>
        <dbReference type="EMBL" id="KAF6840109.1"/>
    </source>
</evidence>
<dbReference type="EMBL" id="WIGO01000009">
    <property type="protein sequence ID" value="KAF6840109.1"/>
    <property type="molecule type" value="Genomic_DNA"/>
</dbReference>
<evidence type="ECO:0000259" key="12">
    <source>
        <dbReference type="PROSITE" id="PS00497"/>
    </source>
</evidence>
<dbReference type="GO" id="GO:0046872">
    <property type="term" value="F:metal ion binding"/>
    <property type="evidence" value="ECO:0007669"/>
    <property type="project" value="UniProtKB-KW"/>
</dbReference>
<dbReference type="AlphaFoldDB" id="A0A8H6NPF4"/>
<dbReference type="InterPro" id="IPR008922">
    <property type="entry name" value="Di-copper_centre_dom_sf"/>
</dbReference>
<keyword evidence="5" id="KW-0560">Oxidoreductase</keyword>
<evidence type="ECO:0000256" key="3">
    <source>
        <dbReference type="ARBA" id="ARBA00011906"/>
    </source>
</evidence>
<dbReference type="Proteomes" id="UP000654918">
    <property type="component" value="Unassembled WGS sequence"/>
</dbReference>
<evidence type="ECO:0000256" key="6">
    <source>
        <dbReference type="ARBA" id="ARBA00023008"/>
    </source>
</evidence>
<dbReference type="InterPro" id="IPR050316">
    <property type="entry name" value="Tyrosinase/Hemocyanin"/>
</dbReference>
<dbReference type="Pfam" id="PF18132">
    <property type="entry name" value="Tyrosinase_C"/>
    <property type="match status" value="1"/>
</dbReference>
<keyword evidence="8" id="KW-0470">Melanin biosynthesis</keyword>
<gene>
    <name evidence="14" type="ORF">CPLU01_01424</name>
</gene>
<dbReference type="SUPFAM" id="SSF48056">
    <property type="entry name" value="Di-copper centre-containing domain"/>
    <property type="match status" value="1"/>
</dbReference>
<dbReference type="PROSITE" id="PS00498">
    <property type="entry name" value="TYROSINASE_2"/>
    <property type="match status" value="1"/>
</dbReference>
<evidence type="ECO:0000259" key="13">
    <source>
        <dbReference type="PROSITE" id="PS00498"/>
    </source>
</evidence>
<proteinExistence type="inferred from homology"/>
<accession>A0A8H6NPF4</accession>
<evidence type="ECO:0000313" key="15">
    <source>
        <dbReference type="Proteomes" id="UP000654918"/>
    </source>
</evidence>
<keyword evidence="4" id="KW-0479">Metal-binding</keyword>
<sequence>MDFRIAVWLLIVLLAATATAAPAAASLSTYNYGFDARKLAKRQTKEPIVVSKLPLINGTVPLRPEVRQMKQNPYKWNLYLLSMSMLQYTDQDEELSWYQIAGIHGVPFVPWNDVPGVVGGENRGYCTHMSTLFPPWHRVYLALFEVVSLAWCVPASNMLTRSFTQQVLFRLVQMIATWFTDSTERALYEAAAADFRMPYWDWAMTPPEGESSFLPDFETPGIQVYGPNGLQFIANPLYSYKFRPLDTKVFSEGDFPTWTETKRAPFETTDNRSVAHSIDHARPALQQRLYTLLSNYKDYGPFSNKYWGTATNRSQFDSVEALHDAMHVLVGNRGHMYYIQYSAFDPVFFLHHTMADRIVALWQALYPNSWVTSQVSMEHSFTMPSGTVQDMFTDLKPFFANNSGAFWNSAMARETTPFGYSYAETVLDDRARLIATINRLYGGSSPSALVHKRRRASMEENRRYPAQIRKGTVLSDEAEPDFSRKLDFTANVVAGDNHYTEWVANVHVRNDALNGSFMIHFFFGNVPENPDFWSTAPNLVGSMNVFAMKSMGSGNQVSGTVPLTAALVHMVSVGGLAGLEPEEIEPYLQKYLQVRVFGDEGVEVKANSVESLYVQIASSQVQAARYEWEFPHWGPVVERFVLKLR</sequence>
<dbReference type="Gene3D" id="1.10.1280.10">
    <property type="entry name" value="Di-copper center containing domain from catechol oxidase"/>
    <property type="match status" value="1"/>
</dbReference>
<evidence type="ECO:0000256" key="7">
    <source>
        <dbReference type="ARBA" id="ARBA00023033"/>
    </source>
</evidence>
<evidence type="ECO:0000256" key="2">
    <source>
        <dbReference type="ARBA" id="ARBA00009928"/>
    </source>
</evidence>
<comment type="similarity">
    <text evidence="2">Belongs to the tyrosinase family.</text>
</comment>
<evidence type="ECO:0000256" key="11">
    <source>
        <dbReference type="SAM" id="SignalP"/>
    </source>
</evidence>
<evidence type="ECO:0000256" key="9">
    <source>
        <dbReference type="ARBA" id="ARBA00048233"/>
    </source>
</evidence>
<evidence type="ECO:0000256" key="5">
    <source>
        <dbReference type="ARBA" id="ARBA00023002"/>
    </source>
</evidence>
<comment type="catalytic activity">
    <reaction evidence="9">
        <text>2 L-dopa + O2 = 2 L-dopaquinone + 2 H2O</text>
        <dbReference type="Rhea" id="RHEA:34287"/>
        <dbReference type="ChEBI" id="CHEBI:15377"/>
        <dbReference type="ChEBI" id="CHEBI:15379"/>
        <dbReference type="ChEBI" id="CHEBI:57504"/>
        <dbReference type="ChEBI" id="CHEBI:57924"/>
        <dbReference type="EC" id="1.14.18.1"/>
    </reaction>
</comment>
<comment type="caution">
    <text evidence="14">The sequence shown here is derived from an EMBL/GenBank/DDBJ whole genome shotgun (WGS) entry which is preliminary data.</text>
</comment>
<dbReference type="GO" id="GO:0004503">
    <property type="term" value="F:tyrosinase activity"/>
    <property type="evidence" value="ECO:0007669"/>
    <property type="project" value="UniProtKB-EC"/>
</dbReference>